<sequence length="478" mass="53710">MPNLLDLPQEILECHFSPLIISSIHPSIPVFRSPFEARELGCLRLVCRAWADWIYVHHLYRTKRFGSAWRSLAFLEHLKSRSAILPRAKCQCILVINLWPFRPPPPDPPVPLPDDAMTMEILDKLLELFSDTILMLGLDMLQAFTLPRETIQAIARIPNLCDLHLDVQELYDDQGSTDSDDSTGSSISMELINPACFHSLIMQLQGLNSLDLAVRFSVPCVYHNLGACYPAITHLNVNVDHVGSDLFLAISIALKPSLKFLVFDECVGDNVGDLLPVYETLRETLEGLQVPNDECLAPLLHLSFPKLRVFAIWESLNFDFLRQAFFAQSPIEVIAIGPSGRTALDTFRLDTLSNLTRLKKVVVLYTQPDYKPPPICLNACEAQSVTLRGKLAQLLPVDMQSREHHLSRTQSTLGWTVTVHDAQSLRTTSETRVKLECSARQLAAVERVFLAVSHCVCVGPIIRSTCHIWRSSFRKIAS</sequence>
<accession>A0A2N5TDX8</accession>
<evidence type="ECO:0008006" key="3">
    <source>
        <dbReference type="Google" id="ProtNLM"/>
    </source>
</evidence>
<dbReference type="Proteomes" id="UP000235392">
    <property type="component" value="Unassembled WGS sequence"/>
</dbReference>
<dbReference type="AlphaFoldDB" id="A0A2N5TDX8"/>
<evidence type="ECO:0000313" key="1">
    <source>
        <dbReference type="EMBL" id="PLW23703.1"/>
    </source>
</evidence>
<reference evidence="1 2" key="1">
    <citation type="submission" date="2017-11" db="EMBL/GenBank/DDBJ databases">
        <title>De novo assembly and phasing of dikaryotic genomes from two isolates of Puccinia coronata f. sp. avenae, the causal agent of oat crown rust.</title>
        <authorList>
            <person name="Miller M.E."/>
            <person name="Zhang Y."/>
            <person name="Omidvar V."/>
            <person name="Sperschneider J."/>
            <person name="Schwessinger B."/>
            <person name="Raley C."/>
            <person name="Palmer J.M."/>
            <person name="Garnica D."/>
            <person name="Upadhyaya N."/>
            <person name="Rathjen J."/>
            <person name="Taylor J.M."/>
            <person name="Park R.F."/>
            <person name="Dodds P.N."/>
            <person name="Hirsch C.D."/>
            <person name="Kianian S.F."/>
            <person name="Figueroa M."/>
        </authorList>
    </citation>
    <scope>NUCLEOTIDE SEQUENCE [LARGE SCALE GENOMIC DNA]</scope>
    <source>
        <strain evidence="1">12SD80</strain>
    </source>
</reference>
<evidence type="ECO:0000313" key="2">
    <source>
        <dbReference type="Proteomes" id="UP000235392"/>
    </source>
</evidence>
<organism evidence="1 2">
    <name type="scientific">Puccinia coronata f. sp. avenae</name>
    <dbReference type="NCBI Taxonomy" id="200324"/>
    <lineage>
        <taxon>Eukaryota</taxon>
        <taxon>Fungi</taxon>
        <taxon>Dikarya</taxon>
        <taxon>Basidiomycota</taxon>
        <taxon>Pucciniomycotina</taxon>
        <taxon>Pucciniomycetes</taxon>
        <taxon>Pucciniales</taxon>
        <taxon>Pucciniaceae</taxon>
        <taxon>Puccinia</taxon>
    </lineage>
</organism>
<protein>
    <recommendedName>
        <fullName evidence="3">F-box domain-containing protein</fullName>
    </recommendedName>
</protein>
<comment type="caution">
    <text evidence="1">The sequence shown here is derived from an EMBL/GenBank/DDBJ whole genome shotgun (WGS) entry which is preliminary data.</text>
</comment>
<gene>
    <name evidence="1" type="ORF">PCASD_16776</name>
</gene>
<proteinExistence type="predicted"/>
<dbReference type="EMBL" id="PGCI01000626">
    <property type="protein sequence ID" value="PLW23703.1"/>
    <property type="molecule type" value="Genomic_DNA"/>
</dbReference>
<name>A0A2N5TDX8_9BASI</name>